<organism evidence="1 2">
    <name type="scientific">Cichorium intybus</name>
    <name type="common">Chicory</name>
    <dbReference type="NCBI Taxonomy" id="13427"/>
    <lineage>
        <taxon>Eukaryota</taxon>
        <taxon>Viridiplantae</taxon>
        <taxon>Streptophyta</taxon>
        <taxon>Embryophyta</taxon>
        <taxon>Tracheophyta</taxon>
        <taxon>Spermatophyta</taxon>
        <taxon>Magnoliopsida</taxon>
        <taxon>eudicotyledons</taxon>
        <taxon>Gunneridae</taxon>
        <taxon>Pentapetalae</taxon>
        <taxon>asterids</taxon>
        <taxon>campanulids</taxon>
        <taxon>Asterales</taxon>
        <taxon>Asteraceae</taxon>
        <taxon>Cichorioideae</taxon>
        <taxon>Cichorieae</taxon>
        <taxon>Cichoriinae</taxon>
        <taxon>Cichorium</taxon>
    </lineage>
</organism>
<dbReference type="Proteomes" id="UP001055811">
    <property type="component" value="Linkage Group LG04"/>
</dbReference>
<protein>
    <submittedName>
        <fullName evidence="1">Uncharacterized protein</fullName>
    </submittedName>
</protein>
<dbReference type="EMBL" id="CM042012">
    <property type="protein sequence ID" value="KAI3750059.1"/>
    <property type="molecule type" value="Genomic_DNA"/>
</dbReference>
<proteinExistence type="predicted"/>
<keyword evidence="2" id="KW-1185">Reference proteome</keyword>
<evidence type="ECO:0000313" key="1">
    <source>
        <dbReference type="EMBL" id="KAI3750059.1"/>
    </source>
</evidence>
<name>A0ACB9DTP6_CICIN</name>
<sequence length="700" mass="78691">MGNGVGKLTVCFTGADVVHRRKDTAVVISDPLDDLGHSFCYVRPEPSRVSSSKVHCSEETTTFRTISGASVSANTSTPLSTSLVDLYSYNSIDKASAFESSTSFASIPLQPLPRNSIYSGPLPSGPVPYSGPIERGFLSGPIERGFLSGPLFSGPLEKGSHEQFQRSYSQGGFAYKRRSRKRSLIRVIKRAISSTFVTRGQNSIVAPINKNVGTLKVPDWIVGSSEKNNELTISSVNLSSEGSFLDEDEFLNQSQNLQWAQGKAGEDRVHVVVSEEHGWVFVGIYDGFNGPDAPDYLLSNLYPTVHKELKGLLWDDELDSTNSTSSLPPLNVTESQVDDQPQQNIHRRYTDQQESYPTATEDFETNPQKKRSKNSRVRSRGPSKKWEDNHRRWKCEFDRERLELDRRLKEQLNSNGSNSINHSDVLKALSQGLKKTEDAYFNIADQMLVENPELALMGSCLLVMLMKEEDVYVMNVGDSRAVLAQKPEPDLWRQDLERINEETLYDLEVSDADIASTNPTLTACQLTMDHSTSIEEEVQRIKSEHPDDSCAVMNDRVKGSLKVTRAFGAGFLKQPKWNNALLEMFRIDYVGNSPYINCLPSLYHHKLGPRDRFLILSSDGLYQYFTNEEAVAEVEMFIQWSPEGDPAQHLIEEVLFRAAKKAGMDFHELLEIPQGDRRRYHDDVSIIVISLEGRIWRSSV</sequence>
<reference evidence="2" key="1">
    <citation type="journal article" date="2022" name="Mol. Ecol. Resour.">
        <title>The genomes of chicory, endive, great burdock and yacon provide insights into Asteraceae palaeo-polyploidization history and plant inulin production.</title>
        <authorList>
            <person name="Fan W."/>
            <person name="Wang S."/>
            <person name="Wang H."/>
            <person name="Wang A."/>
            <person name="Jiang F."/>
            <person name="Liu H."/>
            <person name="Zhao H."/>
            <person name="Xu D."/>
            <person name="Zhang Y."/>
        </authorList>
    </citation>
    <scope>NUCLEOTIDE SEQUENCE [LARGE SCALE GENOMIC DNA]</scope>
    <source>
        <strain evidence="2">cv. Punajuju</strain>
    </source>
</reference>
<comment type="caution">
    <text evidence="1">The sequence shown here is derived from an EMBL/GenBank/DDBJ whole genome shotgun (WGS) entry which is preliminary data.</text>
</comment>
<accession>A0ACB9DTP6</accession>
<evidence type="ECO:0000313" key="2">
    <source>
        <dbReference type="Proteomes" id="UP001055811"/>
    </source>
</evidence>
<reference evidence="1 2" key="2">
    <citation type="journal article" date="2022" name="Mol. Ecol. Resour.">
        <title>The genomes of chicory, endive, great burdock and yacon provide insights into Asteraceae paleo-polyploidization history and plant inulin production.</title>
        <authorList>
            <person name="Fan W."/>
            <person name="Wang S."/>
            <person name="Wang H."/>
            <person name="Wang A."/>
            <person name="Jiang F."/>
            <person name="Liu H."/>
            <person name="Zhao H."/>
            <person name="Xu D."/>
            <person name="Zhang Y."/>
        </authorList>
    </citation>
    <scope>NUCLEOTIDE SEQUENCE [LARGE SCALE GENOMIC DNA]</scope>
    <source>
        <strain evidence="2">cv. Punajuju</strain>
        <tissue evidence="1">Leaves</tissue>
    </source>
</reference>
<gene>
    <name evidence="1" type="ORF">L2E82_20683</name>
</gene>